<comment type="caution">
    <text evidence="4">The sequence shown here is derived from an EMBL/GenBank/DDBJ whole genome shotgun (WGS) entry which is preliminary data.</text>
</comment>
<feature type="region of interest" description="Disordered" evidence="2">
    <location>
        <begin position="422"/>
        <end position="452"/>
    </location>
</feature>
<dbReference type="PANTHER" id="PTHR35766">
    <property type="entry name" value="OS08G0543600 PROTEIN"/>
    <property type="match status" value="1"/>
</dbReference>
<dbReference type="InterPro" id="IPR056142">
    <property type="entry name" value="DUF7725"/>
</dbReference>
<evidence type="ECO:0000256" key="1">
    <source>
        <dbReference type="SAM" id="Coils"/>
    </source>
</evidence>
<keyword evidence="1" id="KW-0175">Coiled coil</keyword>
<feature type="compositionally biased region" description="Polar residues" evidence="2">
    <location>
        <begin position="767"/>
        <end position="781"/>
    </location>
</feature>
<dbReference type="EMBL" id="JAATIQ010000601">
    <property type="protein sequence ID" value="KAF4350366.1"/>
    <property type="molecule type" value="Genomic_DNA"/>
</dbReference>
<evidence type="ECO:0000256" key="2">
    <source>
        <dbReference type="SAM" id="MobiDB-lite"/>
    </source>
</evidence>
<dbReference type="Pfam" id="PF24851">
    <property type="entry name" value="DUF7725"/>
    <property type="match status" value="1"/>
</dbReference>
<protein>
    <recommendedName>
        <fullName evidence="3">DUF7725 domain-containing protein</fullName>
    </recommendedName>
</protein>
<feature type="region of interest" description="Disordered" evidence="2">
    <location>
        <begin position="297"/>
        <end position="341"/>
    </location>
</feature>
<accession>A0A7J6DWD9</accession>
<gene>
    <name evidence="4" type="ORF">G4B88_030884</name>
</gene>
<organism evidence="4 5">
    <name type="scientific">Cannabis sativa</name>
    <name type="common">Hemp</name>
    <name type="synonym">Marijuana</name>
    <dbReference type="NCBI Taxonomy" id="3483"/>
    <lineage>
        <taxon>Eukaryota</taxon>
        <taxon>Viridiplantae</taxon>
        <taxon>Streptophyta</taxon>
        <taxon>Embryophyta</taxon>
        <taxon>Tracheophyta</taxon>
        <taxon>Spermatophyta</taxon>
        <taxon>Magnoliopsida</taxon>
        <taxon>eudicotyledons</taxon>
        <taxon>Gunneridae</taxon>
        <taxon>Pentapetalae</taxon>
        <taxon>rosids</taxon>
        <taxon>fabids</taxon>
        <taxon>Rosales</taxon>
        <taxon>Cannabaceae</taxon>
        <taxon>Cannabis</taxon>
    </lineage>
</organism>
<dbReference type="PANTHER" id="PTHR35766:SF1">
    <property type="entry name" value="OS08G0543600 PROTEIN"/>
    <property type="match status" value="1"/>
</dbReference>
<feature type="region of interest" description="Disordered" evidence="2">
    <location>
        <begin position="557"/>
        <end position="578"/>
    </location>
</feature>
<dbReference type="Proteomes" id="UP000583929">
    <property type="component" value="Unassembled WGS sequence"/>
</dbReference>
<name>A0A7J6DWD9_CANSA</name>
<feature type="compositionally biased region" description="Low complexity" evidence="2">
    <location>
        <begin position="782"/>
        <end position="793"/>
    </location>
</feature>
<keyword evidence="5" id="KW-1185">Reference proteome</keyword>
<feature type="compositionally biased region" description="Polar residues" evidence="2">
    <location>
        <begin position="794"/>
        <end position="805"/>
    </location>
</feature>
<feature type="region of interest" description="Disordered" evidence="2">
    <location>
        <begin position="767"/>
        <end position="828"/>
    </location>
</feature>
<feature type="compositionally biased region" description="Low complexity" evidence="2">
    <location>
        <begin position="439"/>
        <end position="450"/>
    </location>
</feature>
<feature type="coiled-coil region" evidence="1">
    <location>
        <begin position="76"/>
        <end position="228"/>
    </location>
</feature>
<feature type="compositionally biased region" description="Basic and acidic residues" evidence="2">
    <location>
        <begin position="19"/>
        <end position="31"/>
    </location>
</feature>
<evidence type="ECO:0000259" key="3">
    <source>
        <dbReference type="Pfam" id="PF24851"/>
    </source>
</evidence>
<sequence length="828" mass="91720">MEATAAARGAPMPISSQQSRKEWRAVSDHHSVRNVGDEELERSKLGQSDERTIYERGREPLDVDFCSITINGSSNHDLLQQRLHDVSRQREELQHMETELRAQIIARSEMIEMQNSFDAQIKEHSSAAANLQEQLRERDQTIHELELKLEDKERELHAIKRDNEAAWAKEDLLREQNQELASFRRERDHSEAERAQHIKKLHELQEHIQEKDRQLMELQEQHRIAQENNLYKDDRLREAQAWITRVQEVDALQQAERAEQYNQLWLSCQRQFAELERHHMHSIQQLQLELADARERSGAFTQESRVSQENSNDASGYGQNNGNQLDMNGGGTSSGSNAALSNGNADNATSFTSTGNASSQVDHIAGVPITPSSLLGMPSFLPPGQLAAMHPYVMHQQGVGHSVQPHVPQSHVGQFHSVPAMSSLQQQWSNQQAVSEGAQISPQSEISPSQADQNLVRSDENYNYEMSVNGQALSADYLNAHIGHQADPNSVISSSTGEQQVLESIDRGYRNAQSEQELRQISSQFQDVLRLESLQQSTETKTNEQSVMNGIGGLEEQVSTTAQSSSSANTLGTPENFEETALNNSNDVVLPEAFVSGGQTKSPTVARTAEVVLLDERSLLACIVRTIPAGGRIRISSTLPNRLGKMLAPLHWHDYKKKHGKLDEFVASHPDLFVIEGDYIHLREGAQKMVAANAAAAKVAAAAAAALAPYSSSMASVAVTPMAQNRHKKQNPQPNGVYYGGASEGLTNVKILSKSIDARDLNVAENRPSQLLNGSTMSATQSIGSSNGRSSSNTGLKQHQQQQGRCQLVLHFPPEDEGEGVNRRRKVS</sequence>
<feature type="compositionally biased region" description="Polar residues" evidence="2">
    <location>
        <begin position="422"/>
        <end position="434"/>
    </location>
</feature>
<reference evidence="4 5" key="1">
    <citation type="journal article" date="2020" name="bioRxiv">
        <title>Sequence and annotation of 42 cannabis genomes reveals extensive copy number variation in cannabinoid synthesis and pathogen resistance genes.</title>
        <authorList>
            <person name="Mckernan K.J."/>
            <person name="Helbert Y."/>
            <person name="Kane L.T."/>
            <person name="Ebling H."/>
            <person name="Zhang L."/>
            <person name="Liu B."/>
            <person name="Eaton Z."/>
            <person name="Mclaughlin S."/>
            <person name="Kingan S."/>
            <person name="Baybayan P."/>
            <person name="Concepcion G."/>
            <person name="Jordan M."/>
            <person name="Riva A."/>
            <person name="Barbazuk W."/>
            <person name="Harkins T."/>
        </authorList>
    </citation>
    <scope>NUCLEOTIDE SEQUENCE [LARGE SCALE GENOMIC DNA]</scope>
    <source>
        <strain evidence="5">cv. Jamaican Lion 4</strain>
        <tissue evidence="4">Leaf</tissue>
    </source>
</reference>
<feature type="compositionally biased region" description="Polar residues" evidence="2">
    <location>
        <begin position="299"/>
        <end position="326"/>
    </location>
</feature>
<proteinExistence type="predicted"/>
<evidence type="ECO:0000313" key="4">
    <source>
        <dbReference type="EMBL" id="KAF4350366.1"/>
    </source>
</evidence>
<feature type="region of interest" description="Disordered" evidence="2">
    <location>
        <begin position="1"/>
        <end position="46"/>
    </location>
</feature>
<feature type="compositionally biased region" description="Low complexity" evidence="2">
    <location>
        <begin position="557"/>
        <end position="568"/>
    </location>
</feature>
<feature type="domain" description="DUF7725" evidence="3">
    <location>
        <begin position="613"/>
        <end position="683"/>
    </location>
</feature>
<evidence type="ECO:0000313" key="5">
    <source>
        <dbReference type="Proteomes" id="UP000583929"/>
    </source>
</evidence>
<dbReference type="AlphaFoldDB" id="A0A7J6DWD9"/>